<name>A0AAP6JGQ9_9GAMM</name>
<feature type="transmembrane region" description="Helical" evidence="1">
    <location>
        <begin position="59"/>
        <end position="77"/>
    </location>
</feature>
<evidence type="ECO:0000313" key="3">
    <source>
        <dbReference type="Proteomes" id="UP001302316"/>
    </source>
</evidence>
<proteinExistence type="predicted"/>
<organism evidence="2 3">
    <name type="scientific">Natronospira elongata</name>
    <dbReference type="NCBI Taxonomy" id="3110268"/>
    <lineage>
        <taxon>Bacteria</taxon>
        <taxon>Pseudomonadati</taxon>
        <taxon>Pseudomonadota</taxon>
        <taxon>Gammaproteobacteria</taxon>
        <taxon>Natronospirales</taxon>
        <taxon>Natronospiraceae</taxon>
        <taxon>Natronospira</taxon>
    </lineage>
</organism>
<dbReference type="RefSeq" id="WP_346053142.1">
    <property type="nucleotide sequence ID" value="NZ_JAYGII010000047.1"/>
</dbReference>
<dbReference type="AlphaFoldDB" id="A0AAP6JGQ9"/>
<comment type="caution">
    <text evidence="2">The sequence shown here is derived from an EMBL/GenBank/DDBJ whole genome shotgun (WGS) entry which is preliminary data.</text>
</comment>
<dbReference type="EMBL" id="JAYGII010000047">
    <property type="protein sequence ID" value="MEA5446690.1"/>
    <property type="molecule type" value="Genomic_DNA"/>
</dbReference>
<accession>A0AAP6JGQ9</accession>
<evidence type="ECO:0000313" key="2">
    <source>
        <dbReference type="EMBL" id="MEA5446690.1"/>
    </source>
</evidence>
<dbReference type="Proteomes" id="UP001302316">
    <property type="component" value="Unassembled WGS sequence"/>
</dbReference>
<keyword evidence="1" id="KW-0472">Membrane</keyword>
<evidence type="ECO:0000256" key="1">
    <source>
        <dbReference type="SAM" id="Phobius"/>
    </source>
</evidence>
<gene>
    <name evidence="2" type="ORF">VCB98_12760</name>
</gene>
<feature type="transmembrane region" description="Helical" evidence="1">
    <location>
        <begin position="26"/>
        <end position="47"/>
    </location>
</feature>
<keyword evidence="3" id="KW-1185">Reference proteome</keyword>
<sequence length="93" mass="10550">MAFKKHVKAPMSLDIFRISDQTVRRLRVVFITLIVASLLGLGLLLLLDWMGIANRDHPVVFLLVGMLVVAGGLEFGLESLRQAGRHEDKWWRP</sequence>
<keyword evidence="1" id="KW-1133">Transmembrane helix</keyword>
<keyword evidence="1" id="KW-0812">Transmembrane</keyword>
<protein>
    <submittedName>
        <fullName evidence="2">Uncharacterized protein</fullName>
    </submittedName>
</protein>
<reference evidence="2 3" key="1">
    <citation type="submission" date="2023-12" db="EMBL/GenBank/DDBJ databases">
        <title>Whole-genome sequencing of halo(alkali)philic microorganisms from hypersaline lakes.</title>
        <authorList>
            <person name="Sorokin D.Y."/>
            <person name="Merkel A.Y."/>
            <person name="Messina E."/>
            <person name="Yakimov M."/>
        </authorList>
    </citation>
    <scope>NUCLEOTIDE SEQUENCE [LARGE SCALE GENOMIC DNA]</scope>
    <source>
        <strain evidence="2 3">AB-CW1</strain>
    </source>
</reference>